<keyword evidence="1" id="KW-0175">Coiled coil</keyword>
<name>A0A3L7JRZ6_9BACI</name>
<proteinExistence type="predicted"/>
<dbReference type="InterPro" id="IPR036388">
    <property type="entry name" value="WH-like_DNA-bd_sf"/>
</dbReference>
<evidence type="ECO:0000313" key="2">
    <source>
        <dbReference type="EMBL" id="RLQ93627.1"/>
    </source>
</evidence>
<gene>
    <name evidence="2" type="ORF">D9X91_16720</name>
</gene>
<sequence>MRGKSLFEFIEVVSKDLLALAEDLESMLFSQPQSVMIQARLYTENLIKLVSKDEGIEDVYPLKHSERIHKLYRQNAIEEDIYIKLEWVRKMGNKAAHDLTPPSLEDGMKAHRYLFDISVWYMQVYVNYDFEAPVYKLRAPEKSENPSLSEEQISELMKPFFEKGMQQIDKMRDEIQQQLDAIKEEKERLAFREDQVTEGEAGEEKESFFLFQYLNQEGLEYIDKRDKKGALWVVGDWSLKEKLFALKEHKLYFRFSKNGARSTNQEPAWFLMNKSFHEQPDDYKQNQPVPKVHVPERKLATPVAEIREVPKDFWQSAGQINHPVHLAGMSLENFFISAEGLEGCQTFSSLNEDRLRQLYKVDKESFFTVMQELYFLGFRFQDRMAAFQPGPSLEKDCMVRIKHASGLKIRDVAPFAVSEGLAERNIRLVQELDLLLLSSLNWWTGTDNEDWLKKIKYNAEVANSEAEKKEISDHGEHSLIYKGEQLSISLNVAEAPLNEIGVEGCEHLINKFQSIGVDKLKDIDFPLDGIHEKLKGVGERTVDKFWSQLPAERQLVIQPVEETDGERKVFFEGQIIVIPEELKEIMLDSQDFPGAEKAIGNMKQNGIESLKDLPADLKKLKEIKGVGIGKVKAIVEKLPAIIQRELNLAEIASLPPSEYYLFLMKECQEWIGRITESEENAKAEKIQPRYLELTKNRFDADLEGQHLTLEALGQEAGLTRERIRQIIAKGDQRLAGKVEPVIRAFFAASRDSLAITELKDLDLSSFKDYLMAKGLEVLGYEVFTRGGLTYITKLGRDALEDLEKSIVREFREAFHLHVISQEDLTHFCEEKAEDDALPDSFVSAVAKPEITWVAEGQGILSTSRKKDVVEMVMLQYPEGVDVYKQEQELINKANDFMPGEFEGERAFYSIATRADLSETFILWDRGRYIHNRFVTAEESFIKDTQEIAVQIMEKDGPIHVLKLYERVKKEALEQNIPSEYGLYSLMRKYSDTRLDLQKFPHIYPEGTDRQMNADHIKEFIRDRGGLATYQEMYEQFVEKKGWKRFTLEYNLTTNEEIVSCGRGEYTLLSLYSNVSSSDLDFVTAQIRNKLEESPITLIHSFFEQNELLIRDLGIKSKQLLHAILKDRERDSFRMPRYPYILTKDATIDQFSAKGLIEEYIQEQQDIVPREEVSQWITDVFGENDSILDIVLLNSKEILYYSKGQYGEYIHKQTIGYNAELEQRILKAAEQLFCEESALRGREYVFLEELVKEDVLPELANDIDWGAELLGDILKKSGQWNLIGSYGAILTPKSSSISTNTDFIGLLLKTEFDGSVRIKDLRQYLAAIQYSNEGKLLVEVEEALKNQSAPFEIDGDEILLRDWSEVNI</sequence>
<keyword evidence="3" id="KW-1185">Reference proteome</keyword>
<comment type="caution">
    <text evidence="2">The sequence shown here is derived from an EMBL/GenBank/DDBJ whole genome shotgun (WGS) entry which is preliminary data.</text>
</comment>
<dbReference type="Gene3D" id="1.10.10.10">
    <property type="entry name" value="Winged helix-like DNA-binding domain superfamily/Winged helix DNA-binding domain"/>
    <property type="match status" value="1"/>
</dbReference>
<evidence type="ECO:0000313" key="3">
    <source>
        <dbReference type="Proteomes" id="UP000276770"/>
    </source>
</evidence>
<organism evidence="2 3">
    <name type="scientific">Falsibacillus albus</name>
    <dbReference type="NCBI Taxonomy" id="2478915"/>
    <lineage>
        <taxon>Bacteria</taxon>
        <taxon>Bacillati</taxon>
        <taxon>Bacillota</taxon>
        <taxon>Bacilli</taxon>
        <taxon>Bacillales</taxon>
        <taxon>Bacillaceae</taxon>
        <taxon>Falsibacillus</taxon>
    </lineage>
</organism>
<dbReference type="Proteomes" id="UP000276770">
    <property type="component" value="Unassembled WGS sequence"/>
</dbReference>
<evidence type="ECO:0000256" key="1">
    <source>
        <dbReference type="SAM" id="Coils"/>
    </source>
</evidence>
<reference evidence="2 3" key="1">
    <citation type="submission" date="2018-10" db="EMBL/GenBank/DDBJ databases">
        <title>Falsibacillus sp. genome draft.</title>
        <authorList>
            <person name="Shi S."/>
        </authorList>
    </citation>
    <scope>NUCLEOTIDE SEQUENCE [LARGE SCALE GENOMIC DNA]</scope>
    <source>
        <strain evidence="2 3">GY 10110</strain>
    </source>
</reference>
<accession>A0A3L7JRZ6</accession>
<dbReference type="RefSeq" id="WP_121681797.1">
    <property type="nucleotide sequence ID" value="NZ_RCVZ01000013.1"/>
</dbReference>
<dbReference type="OrthoDB" id="9802848at2"/>
<protein>
    <submittedName>
        <fullName evidence="2">DUF4145 domain-containing protein</fullName>
    </submittedName>
</protein>
<dbReference type="EMBL" id="RCVZ01000013">
    <property type="protein sequence ID" value="RLQ93627.1"/>
    <property type="molecule type" value="Genomic_DNA"/>
</dbReference>
<feature type="coiled-coil region" evidence="1">
    <location>
        <begin position="165"/>
        <end position="195"/>
    </location>
</feature>